<proteinExistence type="inferred from homology"/>
<dbReference type="PANTHER" id="PTHR42341">
    <property type="entry name" value="HYDROPHOBIN"/>
    <property type="match status" value="1"/>
</dbReference>
<dbReference type="Proteomes" id="UP000481858">
    <property type="component" value="Unassembled WGS sequence"/>
</dbReference>
<evidence type="ECO:0000256" key="1">
    <source>
        <dbReference type="ARBA" id="ARBA00004196"/>
    </source>
</evidence>
<feature type="signal peptide" evidence="4">
    <location>
        <begin position="1"/>
        <end position="17"/>
    </location>
</feature>
<dbReference type="OrthoDB" id="4500971at2759"/>
<comment type="caution">
    <text evidence="5">The sequence shown here is derived from an EMBL/GenBank/DDBJ whole genome shotgun (WGS) entry which is preliminary data.</text>
</comment>
<keyword evidence="6" id="KW-1185">Reference proteome</keyword>
<evidence type="ECO:0008006" key="7">
    <source>
        <dbReference type="Google" id="ProtNLM"/>
    </source>
</evidence>
<evidence type="ECO:0000256" key="3">
    <source>
        <dbReference type="ARBA" id="ARBA00023157"/>
    </source>
</evidence>
<accession>A0A7C8MWP0</accession>
<evidence type="ECO:0000256" key="4">
    <source>
        <dbReference type="SAM" id="SignalP"/>
    </source>
</evidence>
<evidence type="ECO:0000313" key="6">
    <source>
        <dbReference type="Proteomes" id="UP000481858"/>
    </source>
</evidence>
<dbReference type="InterPro" id="IPR010636">
    <property type="entry name" value="Class_II_hydrophobin"/>
</dbReference>
<organism evidence="5 6">
    <name type="scientific">Xylaria multiplex</name>
    <dbReference type="NCBI Taxonomy" id="323545"/>
    <lineage>
        <taxon>Eukaryota</taxon>
        <taxon>Fungi</taxon>
        <taxon>Dikarya</taxon>
        <taxon>Ascomycota</taxon>
        <taxon>Pezizomycotina</taxon>
        <taxon>Sordariomycetes</taxon>
        <taxon>Xylariomycetidae</taxon>
        <taxon>Xylariales</taxon>
        <taxon>Xylariaceae</taxon>
        <taxon>Xylaria</taxon>
    </lineage>
</organism>
<comment type="subcellular location">
    <subcellularLocation>
        <location evidence="1">Cell envelope</location>
    </subcellularLocation>
</comment>
<keyword evidence="3" id="KW-1015">Disulfide bond</keyword>
<dbReference type="InterPro" id="IPR036686">
    <property type="entry name" value="Class_II_Hydrophobin_sf"/>
</dbReference>
<dbReference type="CDD" id="cd23508">
    <property type="entry name" value="hydrophobin_II"/>
    <property type="match status" value="1"/>
</dbReference>
<dbReference type="PANTHER" id="PTHR42341:SF1">
    <property type="entry name" value="HYDROPHOBIN"/>
    <property type="match status" value="1"/>
</dbReference>
<dbReference type="EMBL" id="WUBL01000007">
    <property type="protein sequence ID" value="KAF2972228.1"/>
    <property type="molecule type" value="Genomic_DNA"/>
</dbReference>
<comment type="similarity">
    <text evidence="2">Belongs to the cerato-ulmin hydrophobin family.</text>
</comment>
<dbReference type="SUPFAM" id="SSF101751">
    <property type="entry name" value="Hydrophobin II, HfbII"/>
    <property type="match status" value="1"/>
</dbReference>
<protein>
    <recommendedName>
        <fullName evidence="7">Hydrophobin</fullName>
    </recommendedName>
</protein>
<feature type="chain" id="PRO_5028797567" description="Hydrophobin" evidence="4">
    <location>
        <begin position="18"/>
        <end position="113"/>
    </location>
</feature>
<evidence type="ECO:0000256" key="2">
    <source>
        <dbReference type="ARBA" id="ARBA00009576"/>
    </source>
</evidence>
<keyword evidence="4" id="KW-0732">Signal</keyword>
<reference evidence="5 6" key="1">
    <citation type="submission" date="2019-12" db="EMBL/GenBank/DDBJ databases">
        <title>Draft genome sequence of the ascomycete Xylaria multiplex DSM 110363.</title>
        <authorList>
            <person name="Buettner E."/>
            <person name="Kellner H."/>
        </authorList>
    </citation>
    <scope>NUCLEOTIDE SEQUENCE [LARGE SCALE GENOMIC DNA]</scope>
    <source>
        <strain evidence="5 6">DSM 110363</strain>
    </source>
</reference>
<dbReference type="Gene3D" id="3.20.120.10">
    <property type="entry name" value="Hydrophobin"/>
    <property type="match status" value="1"/>
</dbReference>
<dbReference type="InParanoid" id="A0A7C8MWP0"/>
<name>A0A7C8MWP0_9PEZI</name>
<evidence type="ECO:0000313" key="5">
    <source>
        <dbReference type="EMBL" id="KAF2972228.1"/>
    </source>
</evidence>
<gene>
    <name evidence="5" type="ORF">GQX73_g1334</name>
</gene>
<dbReference type="AlphaFoldDB" id="A0A7C8MWP0"/>
<dbReference type="GO" id="GO:0005576">
    <property type="term" value="C:extracellular region"/>
    <property type="evidence" value="ECO:0007669"/>
    <property type="project" value="InterPro"/>
</dbReference>
<sequence length="113" mass="11235">MQFSTLFVTLFATAVMAGPVNLANPVDAVKRTGGGGGGGYPTPYDACSGLPDNLQCCATDVLGLADLDCASPSAVPTSAANFASICAKGGQRARCCVLPVLGQALICLTPVGL</sequence>
<dbReference type="Pfam" id="PF06766">
    <property type="entry name" value="Hydrophobin_2"/>
    <property type="match status" value="1"/>
</dbReference>